<name>A0A382AHC7_9ZZZZ</name>
<dbReference type="AlphaFoldDB" id="A0A382AHC7"/>
<dbReference type="GO" id="GO:0005829">
    <property type="term" value="C:cytosol"/>
    <property type="evidence" value="ECO:0007669"/>
    <property type="project" value="TreeGrafter"/>
</dbReference>
<accession>A0A382AHC7</accession>
<dbReference type="EMBL" id="UINC01025399">
    <property type="protein sequence ID" value="SVB00908.1"/>
    <property type="molecule type" value="Genomic_DNA"/>
</dbReference>
<gene>
    <name evidence="2" type="ORF">METZ01_LOCUS153762</name>
</gene>
<reference evidence="2" key="1">
    <citation type="submission" date="2018-05" db="EMBL/GenBank/DDBJ databases">
        <authorList>
            <person name="Lanie J.A."/>
            <person name="Ng W.-L."/>
            <person name="Kazmierczak K.M."/>
            <person name="Andrzejewski T.M."/>
            <person name="Davidsen T.M."/>
            <person name="Wayne K.J."/>
            <person name="Tettelin H."/>
            <person name="Glass J.I."/>
            <person name="Rusch D."/>
            <person name="Podicherti R."/>
            <person name="Tsui H.-C.T."/>
            <person name="Winkler M.E."/>
        </authorList>
    </citation>
    <scope>NUCLEOTIDE SEQUENCE</scope>
</reference>
<proteinExistence type="inferred from homology"/>
<dbReference type="InterPro" id="IPR035959">
    <property type="entry name" value="RutC-like_sf"/>
</dbReference>
<dbReference type="GO" id="GO:0019239">
    <property type="term" value="F:deaminase activity"/>
    <property type="evidence" value="ECO:0007669"/>
    <property type="project" value="TreeGrafter"/>
</dbReference>
<organism evidence="2">
    <name type="scientific">marine metagenome</name>
    <dbReference type="NCBI Taxonomy" id="408172"/>
    <lineage>
        <taxon>unclassified sequences</taxon>
        <taxon>metagenomes</taxon>
        <taxon>ecological metagenomes</taxon>
    </lineage>
</organism>
<dbReference type="PANTHER" id="PTHR11803">
    <property type="entry name" value="2-IMINOBUTANOATE/2-IMINOPROPANOATE DEAMINASE RIDA"/>
    <property type="match status" value="1"/>
</dbReference>
<dbReference type="CDD" id="cd00448">
    <property type="entry name" value="YjgF_YER057c_UK114_family"/>
    <property type="match status" value="1"/>
</dbReference>
<sequence length="140" mass="15663">MINHHTERRFNMPTRFYDPQNVSTRIIPYSHGAEVEAGSTLLFMAGQVGRSVPDGEILPDFEAQVRQTYANIEAVLDGAGMDLTNLVKMTTYLTDRKNLEAMREIRREILGDHKPAHTLVIAAGLAFEEYLIEVDCIAAA</sequence>
<dbReference type="PANTHER" id="PTHR11803:SF58">
    <property type="entry name" value="PROTEIN HMF1-RELATED"/>
    <property type="match status" value="1"/>
</dbReference>
<evidence type="ECO:0000256" key="1">
    <source>
        <dbReference type="ARBA" id="ARBA00010552"/>
    </source>
</evidence>
<evidence type="ECO:0000313" key="2">
    <source>
        <dbReference type="EMBL" id="SVB00908.1"/>
    </source>
</evidence>
<protein>
    <submittedName>
        <fullName evidence="2">Uncharacterized protein</fullName>
    </submittedName>
</protein>
<dbReference type="Pfam" id="PF01042">
    <property type="entry name" value="Ribonuc_L-PSP"/>
    <property type="match status" value="1"/>
</dbReference>
<comment type="similarity">
    <text evidence="1">Belongs to the RutC family.</text>
</comment>
<dbReference type="InterPro" id="IPR006175">
    <property type="entry name" value="YjgF/YER057c/UK114"/>
</dbReference>
<dbReference type="SUPFAM" id="SSF55298">
    <property type="entry name" value="YjgF-like"/>
    <property type="match status" value="1"/>
</dbReference>
<dbReference type="Gene3D" id="3.30.1330.40">
    <property type="entry name" value="RutC-like"/>
    <property type="match status" value="1"/>
</dbReference>